<dbReference type="AlphaFoldDB" id="A0A552UZM2"/>
<dbReference type="InterPro" id="IPR022289">
    <property type="entry name" value="PRTRC_protein-C"/>
</dbReference>
<evidence type="ECO:0000313" key="1">
    <source>
        <dbReference type="EMBL" id="TRW23668.1"/>
    </source>
</evidence>
<dbReference type="InterPro" id="IPR032866">
    <property type="entry name" value="Prok_Ub"/>
</dbReference>
<dbReference type="OrthoDB" id="6912309at2"/>
<protein>
    <submittedName>
        <fullName evidence="1">PRTRC system protein C</fullName>
    </submittedName>
</protein>
<sequence>MLQTKLMPRVFLMKDKGNEFALTDPDPKWSIEAVMNFYANSYPTLTTAKTVGPEITNDTVQYRFETTMGTKG</sequence>
<accession>A0A552UZM2</accession>
<gene>
    <name evidence="1" type="ORF">FMM05_13505</name>
</gene>
<comment type="caution">
    <text evidence="1">The sequence shown here is derived from an EMBL/GenBank/DDBJ whole genome shotgun (WGS) entry which is preliminary data.</text>
</comment>
<dbReference type="RefSeq" id="WP_143373925.1">
    <property type="nucleotide sequence ID" value="NZ_VJVZ01000008.1"/>
</dbReference>
<name>A0A552UZM2_9FLAO</name>
<dbReference type="Pfam" id="PF14454">
    <property type="entry name" value="Prok_Ub"/>
    <property type="match status" value="1"/>
</dbReference>
<keyword evidence="2" id="KW-1185">Reference proteome</keyword>
<evidence type="ECO:0000313" key="2">
    <source>
        <dbReference type="Proteomes" id="UP000320643"/>
    </source>
</evidence>
<dbReference type="EMBL" id="VJVZ01000008">
    <property type="protein sequence ID" value="TRW23668.1"/>
    <property type="molecule type" value="Genomic_DNA"/>
</dbReference>
<dbReference type="NCBIfam" id="TIGR03738">
    <property type="entry name" value="PRTRC_C"/>
    <property type="match status" value="1"/>
</dbReference>
<dbReference type="Proteomes" id="UP000320643">
    <property type="component" value="Unassembled WGS sequence"/>
</dbReference>
<reference evidence="1 2" key="1">
    <citation type="submission" date="2019-07" db="EMBL/GenBank/DDBJ databases">
        <title>Flavobacterium sp. nov., isolated from glacier ice.</title>
        <authorList>
            <person name="Liu Q."/>
            <person name="Xin Y.-H."/>
        </authorList>
    </citation>
    <scope>NUCLEOTIDE SEQUENCE [LARGE SCALE GENOMIC DNA]</scope>
    <source>
        <strain evidence="1 2">ZT4R6</strain>
    </source>
</reference>
<proteinExistence type="predicted"/>
<organism evidence="1 2">
    <name type="scientific">Flavobacterium zepuense</name>
    <dbReference type="NCBI Taxonomy" id="2593302"/>
    <lineage>
        <taxon>Bacteria</taxon>
        <taxon>Pseudomonadati</taxon>
        <taxon>Bacteroidota</taxon>
        <taxon>Flavobacteriia</taxon>
        <taxon>Flavobacteriales</taxon>
        <taxon>Flavobacteriaceae</taxon>
        <taxon>Flavobacterium</taxon>
    </lineage>
</organism>